<evidence type="ECO:0000313" key="3">
    <source>
        <dbReference type="Proteomes" id="UP000005220"/>
    </source>
</evidence>
<evidence type="ECO:0000313" key="2">
    <source>
        <dbReference type="EMBL" id="CCF59402.1"/>
    </source>
</evidence>
<dbReference type="HOGENOM" id="CLU_763047_0_0_1"/>
<dbReference type="FunCoup" id="H2AYF2">
    <property type="interactions" value="388"/>
</dbReference>
<sequence>MAVNYYADDRFIEVLKEQERAKNPHRNFLKDTIAHDAKYQSPFRRNINPNYLNYIREHKNAKYTITNPNSDFNKLNLNTVGYKTIPTDRKSRKIAKDIDFPRSLRENEEAQTNFLNELKTKENNLKFLKDSQNLVYIDEDDISYEGDSKYKIIEKPINIYSVPKIPSYVFTKVPGNKKKELKNSLATPQNKEQVIVLRKKDGLLYYFSKEVFDNIQYENKIHHDKLKKLNAKGDERHASKINEYDTQVSNLNTKIDIENEKIRKLNSKISHFKDFSDFKSTKNYLFKMTEYNNTKTRLYGEIEAIKNQRNQLEQNQPVAVKPKKVDEPINRRSKLYEIKTDDVEEGGNLSVKEEEEEEEFVVV</sequence>
<protein>
    <submittedName>
        <fullName evidence="2">Uncharacterized protein</fullName>
    </submittedName>
</protein>
<dbReference type="Proteomes" id="UP000005220">
    <property type="component" value="Chromosome 7"/>
</dbReference>
<name>H2AYF2_KAZAF</name>
<accession>H2AYF2</accession>
<dbReference type="AlphaFoldDB" id="H2AYF2"/>
<dbReference type="RefSeq" id="XP_003958537.1">
    <property type="nucleotide sequence ID" value="XM_003958488.1"/>
</dbReference>
<gene>
    <name evidence="2" type="primary">KAFR0G03690</name>
    <name evidence="2" type="ORF">KAFR_0G03690</name>
</gene>
<feature type="coiled-coil region" evidence="1">
    <location>
        <begin position="241"/>
        <end position="268"/>
    </location>
</feature>
<organism evidence="2 3">
    <name type="scientific">Kazachstania africana (strain ATCC 22294 / BCRC 22015 / CBS 2517 / CECT 1963 / NBRC 1671 / NRRL Y-8276)</name>
    <name type="common">Yeast</name>
    <name type="synonym">Kluyveromyces africanus</name>
    <dbReference type="NCBI Taxonomy" id="1071382"/>
    <lineage>
        <taxon>Eukaryota</taxon>
        <taxon>Fungi</taxon>
        <taxon>Dikarya</taxon>
        <taxon>Ascomycota</taxon>
        <taxon>Saccharomycotina</taxon>
        <taxon>Saccharomycetes</taxon>
        <taxon>Saccharomycetales</taxon>
        <taxon>Saccharomycetaceae</taxon>
        <taxon>Kazachstania</taxon>
    </lineage>
</organism>
<keyword evidence="3" id="KW-1185">Reference proteome</keyword>
<dbReference type="KEGG" id="kaf:KAFR_0G03690"/>
<dbReference type="InParanoid" id="H2AYF2"/>
<dbReference type="STRING" id="1071382.H2AYF2"/>
<evidence type="ECO:0000256" key="1">
    <source>
        <dbReference type="SAM" id="Coils"/>
    </source>
</evidence>
<reference evidence="2 3" key="1">
    <citation type="journal article" date="2011" name="Proc. Natl. Acad. Sci. U.S.A.">
        <title>Evolutionary erosion of yeast sex chromosomes by mating-type switching accidents.</title>
        <authorList>
            <person name="Gordon J.L."/>
            <person name="Armisen D."/>
            <person name="Proux-Wera E."/>
            <person name="Oheigeartaigh S.S."/>
            <person name="Byrne K.P."/>
            <person name="Wolfe K.H."/>
        </authorList>
    </citation>
    <scope>NUCLEOTIDE SEQUENCE [LARGE SCALE GENOMIC DNA]</scope>
    <source>
        <strain evidence="3">ATCC 22294 / BCRC 22015 / CBS 2517 / CECT 1963 / NBRC 1671 / NRRL Y-8276</strain>
    </source>
</reference>
<dbReference type="GeneID" id="13887381"/>
<dbReference type="EMBL" id="HE650827">
    <property type="protein sequence ID" value="CCF59402.1"/>
    <property type="molecule type" value="Genomic_DNA"/>
</dbReference>
<proteinExistence type="predicted"/>
<keyword evidence="1" id="KW-0175">Coiled coil</keyword>